<gene>
    <name evidence="1" type="ORF">V8G56_03620</name>
</gene>
<dbReference type="InterPro" id="IPR050583">
    <property type="entry name" value="Mycobacterial_A85_antigen"/>
</dbReference>
<name>A0ABW7MLW8_9FLAO</name>
<dbReference type="PANTHER" id="PTHR48098:SF6">
    <property type="entry name" value="FERRI-BACILLIBACTIN ESTERASE BESA"/>
    <property type="match status" value="1"/>
</dbReference>
<dbReference type="InterPro" id="IPR029058">
    <property type="entry name" value="AB_hydrolase_fold"/>
</dbReference>
<keyword evidence="2" id="KW-1185">Reference proteome</keyword>
<keyword evidence="1" id="KW-0378">Hydrolase</keyword>
<evidence type="ECO:0000313" key="2">
    <source>
        <dbReference type="Proteomes" id="UP001610104"/>
    </source>
</evidence>
<dbReference type="SUPFAM" id="SSF53474">
    <property type="entry name" value="alpha/beta-Hydrolases"/>
    <property type="match status" value="1"/>
</dbReference>
<comment type="caution">
    <text evidence="1">The sequence shown here is derived from an EMBL/GenBank/DDBJ whole genome shotgun (WGS) entry which is preliminary data.</text>
</comment>
<organism evidence="1 2">
    <name type="scientific">Gaetbulibacter aquiaggeris</name>
    <dbReference type="NCBI Taxonomy" id="1735373"/>
    <lineage>
        <taxon>Bacteria</taxon>
        <taxon>Pseudomonadati</taxon>
        <taxon>Bacteroidota</taxon>
        <taxon>Flavobacteriia</taxon>
        <taxon>Flavobacteriales</taxon>
        <taxon>Flavobacteriaceae</taxon>
        <taxon>Gaetbulibacter</taxon>
    </lineage>
</organism>
<proteinExistence type="predicted"/>
<dbReference type="EMBL" id="JBAWKC010000001">
    <property type="protein sequence ID" value="MFH6767814.1"/>
    <property type="molecule type" value="Genomic_DNA"/>
</dbReference>
<dbReference type="PANTHER" id="PTHR48098">
    <property type="entry name" value="ENTEROCHELIN ESTERASE-RELATED"/>
    <property type="match status" value="1"/>
</dbReference>
<dbReference type="Gene3D" id="3.40.50.1820">
    <property type="entry name" value="alpha/beta hydrolase"/>
    <property type="match status" value="1"/>
</dbReference>
<sequence length="350" mass="40529">MPDNHNYNNNIYISGDFEGWSGGKDQFKLEKNKTNYFITVPKFNESIKFKFTLGSWDAVECDAKGNSIDNRVYDFYKSQDSVNVQINNWSDSKSVANKSTSTYNVHVFSERFKMPQLNRERKIWIYLPPNYENSRKTFSVLYLQDGQNMFDDTTSFAGEWQIDETLNRLSESKGLNLIVVAIENGGDKRLSEYSPWENKKYGMAEGEAYLDFIVHTLKPEIDKVYRTKTAANHTAIMGSSMGGLISHYAGLKYPEVFGKVGVFSPSFWYADEIFNFTKTRAHLKHEKIYYLVGDQEGEDMVQNTESMMEIMKTNGFSENNLFLKVVPKGTHSESLWRTEFEEAISWLFRK</sequence>
<dbReference type="RefSeq" id="WP_395437095.1">
    <property type="nucleotide sequence ID" value="NZ_JBAWKC010000001.1"/>
</dbReference>
<protein>
    <submittedName>
        <fullName evidence="1">Alpha/beta hydrolase-fold protein</fullName>
    </submittedName>
</protein>
<dbReference type="Pfam" id="PF00756">
    <property type="entry name" value="Esterase"/>
    <property type="match status" value="1"/>
</dbReference>
<reference evidence="1 2" key="1">
    <citation type="submission" date="2024-02" db="EMBL/GenBank/DDBJ databases">
        <title>A Gaetbulibacter species isolated from tidal flats and genomic insights of their niches.</title>
        <authorList>
            <person name="Ye Y."/>
        </authorList>
    </citation>
    <scope>NUCLEOTIDE SEQUENCE [LARGE SCALE GENOMIC DNA]</scope>
    <source>
        <strain evidence="1 2">KEM-8</strain>
    </source>
</reference>
<dbReference type="Proteomes" id="UP001610104">
    <property type="component" value="Unassembled WGS sequence"/>
</dbReference>
<dbReference type="GO" id="GO:0016787">
    <property type="term" value="F:hydrolase activity"/>
    <property type="evidence" value="ECO:0007669"/>
    <property type="project" value="UniProtKB-KW"/>
</dbReference>
<accession>A0ABW7MLW8</accession>
<evidence type="ECO:0000313" key="1">
    <source>
        <dbReference type="EMBL" id="MFH6767814.1"/>
    </source>
</evidence>
<dbReference type="InterPro" id="IPR000801">
    <property type="entry name" value="Esterase-like"/>
</dbReference>